<organism evidence="4 5">
    <name type="scientific">Argiope bruennichi</name>
    <name type="common">Wasp spider</name>
    <name type="synonym">Aranea bruennichi</name>
    <dbReference type="NCBI Taxonomy" id="94029"/>
    <lineage>
        <taxon>Eukaryota</taxon>
        <taxon>Metazoa</taxon>
        <taxon>Ecdysozoa</taxon>
        <taxon>Arthropoda</taxon>
        <taxon>Chelicerata</taxon>
        <taxon>Arachnida</taxon>
        <taxon>Araneae</taxon>
        <taxon>Araneomorphae</taxon>
        <taxon>Entelegynae</taxon>
        <taxon>Araneoidea</taxon>
        <taxon>Araneidae</taxon>
        <taxon>Argiope</taxon>
    </lineage>
</organism>
<sequence>MAFMMRAIAPKAVDQEAKIVRIDFKFCVSSAQFAAKTIRAIHECPGMKTLHLEGEGVDVVGAKAIGRALENQSSLENVIWRRIFNTIYDKERIEILTYMGKGIIRANAKLVKFKMVDTALGPIAVVGLQDLFESPCCLTLQELSLSNNCLGYIGAQLISGYIWNCFEKGLEVEKPMKLEILEYSNNQLGDKGVSFLSKLLEKLESLISIDLSKNRIGFDGMVDLSVAIYSNPLLVRLVLDDNRLSEFGVILLFRCLQSLQNLQTLSLRRCFLISEDVRLLAASLEKNCPNVRRIDLSFNDIEEGFDALIDVMEKKMFFEDLDISYNHVCPKVEGALRSRILRLKKIKSMNEKK</sequence>
<evidence type="ECO:0000256" key="2">
    <source>
        <dbReference type="ARBA" id="ARBA00022614"/>
    </source>
</evidence>
<evidence type="ECO:0000313" key="4">
    <source>
        <dbReference type="EMBL" id="KAF8778820.1"/>
    </source>
</evidence>
<dbReference type="AlphaFoldDB" id="A0A8T0ESH9"/>
<dbReference type="InterPro" id="IPR001611">
    <property type="entry name" value="Leu-rich_rpt"/>
</dbReference>
<keyword evidence="1" id="KW-0343">GTPase activation</keyword>
<dbReference type="PANTHER" id="PTHR24113:SF12">
    <property type="entry name" value="RAN GTPASE-ACTIVATING PROTEIN 1"/>
    <property type="match status" value="1"/>
</dbReference>
<reference evidence="4" key="2">
    <citation type="submission" date="2020-06" db="EMBL/GenBank/DDBJ databases">
        <authorList>
            <person name="Sheffer M."/>
        </authorList>
    </citation>
    <scope>NUCLEOTIDE SEQUENCE</scope>
</reference>
<keyword evidence="3" id="KW-0677">Repeat</keyword>
<dbReference type="GO" id="GO:0048471">
    <property type="term" value="C:perinuclear region of cytoplasm"/>
    <property type="evidence" value="ECO:0007669"/>
    <property type="project" value="TreeGrafter"/>
</dbReference>
<comment type="caution">
    <text evidence="4">The sequence shown here is derived from an EMBL/GenBank/DDBJ whole genome shotgun (WGS) entry which is preliminary data.</text>
</comment>
<keyword evidence="2" id="KW-0433">Leucine-rich repeat</keyword>
<reference evidence="4" key="1">
    <citation type="journal article" date="2020" name="bioRxiv">
        <title>Chromosome-level reference genome of the European wasp spider Argiope bruennichi: a resource for studies on range expansion and evolutionary adaptation.</title>
        <authorList>
            <person name="Sheffer M.M."/>
            <person name="Hoppe A."/>
            <person name="Krehenwinkel H."/>
            <person name="Uhl G."/>
            <person name="Kuss A.W."/>
            <person name="Jensen L."/>
            <person name="Jensen C."/>
            <person name="Gillespie R.G."/>
            <person name="Hoff K.J."/>
            <person name="Prost S."/>
        </authorList>
    </citation>
    <scope>NUCLEOTIDE SEQUENCE</scope>
</reference>
<name>A0A8T0ESH9_ARGBR</name>
<dbReference type="PANTHER" id="PTHR24113">
    <property type="entry name" value="RAN GTPASE-ACTIVATING PROTEIN 1"/>
    <property type="match status" value="1"/>
</dbReference>
<dbReference type="EMBL" id="JABXBU010002072">
    <property type="protein sequence ID" value="KAF8778820.1"/>
    <property type="molecule type" value="Genomic_DNA"/>
</dbReference>
<dbReference type="GO" id="GO:0005634">
    <property type="term" value="C:nucleus"/>
    <property type="evidence" value="ECO:0007669"/>
    <property type="project" value="TreeGrafter"/>
</dbReference>
<dbReference type="GO" id="GO:0005096">
    <property type="term" value="F:GTPase activator activity"/>
    <property type="evidence" value="ECO:0007669"/>
    <property type="project" value="UniProtKB-KW"/>
</dbReference>
<dbReference type="InterPro" id="IPR032675">
    <property type="entry name" value="LRR_dom_sf"/>
</dbReference>
<dbReference type="Proteomes" id="UP000807504">
    <property type="component" value="Unassembled WGS sequence"/>
</dbReference>
<dbReference type="GO" id="GO:0031267">
    <property type="term" value="F:small GTPase binding"/>
    <property type="evidence" value="ECO:0007669"/>
    <property type="project" value="TreeGrafter"/>
</dbReference>
<dbReference type="SMART" id="SM00368">
    <property type="entry name" value="LRR_RI"/>
    <property type="match status" value="6"/>
</dbReference>
<gene>
    <name evidence="4" type="ORF">HNY73_015507</name>
</gene>
<keyword evidence="5" id="KW-1185">Reference proteome</keyword>
<dbReference type="GO" id="GO:0006913">
    <property type="term" value="P:nucleocytoplasmic transport"/>
    <property type="evidence" value="ECO:0007669"/>
    <property type="project" value="TreeGrafter"/>
</dbReference>
<evidence type="ECO:0000313" key="5">
    <source>
        <dbReference type="Proteomes" id="UP000807504"/>
    </source>
</evidence>
<protein>
    <submittedName>
        <fullName evidence="4">Ran GTPase-activating protein 1 like protein</fullName>
    </submittedName>
</protein>
<evidence type="ECO:0000256" key="3">
    <source>
        <dbReference type="ARBA" id="ARBA00022737"/>
    </source>
</evidence>
<dbReference type="Gene3D" id="3.80.10.10">
    <property type="entry name" value="Ribonuclease Inhibitor"/>
    <property type="match status" value="1"/>
</dbReference>
<dbReference type="InterPro" id="IPR027038">
    <property type="entry name" value="RanGap"/>
</dbReference>
<dbReference type="Pfam" id="PF13516">
    <property type="entry name" value="LRR_6"/>
    <property type="match status" value="3"/>
</dbReference>
<proteinExistence type="predicted"/>
<dbReference type="SUPFAM" id="SSF52047">
    <property type="entry name" value="RNI-like"/>
    <property type="match status" value="1"/>
</dbReference>
<evidence type="ECO:0000256" key="1">
    <source>
        <dbReference type="ARBA" id="ARBA00022468"/>
    </source>
</evidence>
<accession>A0A8T0ESH9</accession>
<dbReference type="GO" id="GO:0005829">
    <property type="term" value="C:cytosol"/>
    <property type="evidence" value="ECO:0007669"/>
    <property type="project" value="TreeGrafter"/>
</dbReference>